<comment type="caution">
    <text evidence="1">The sequence shown here is derived from an EMBL/GenBank/DDBJ whole genome shotgun (WGS) entry which is preliminary data.</text>
</comment>
<dbReference type="EMBL" id="JASBWS010000072">
    <property type="protein sequence ID" value="KAJ9100912.1"/>
    <property type="molecule type" value="Genomic_DNA"/>
</dbReference>
<proteinExistence type="predicted"/>
<protein>
    <submittedName>
        <fullName evidence="1">Uncharacterized protein</fullName>
    </submittedName>
</protein>
<gene>
    <name evidence="1" type="ORF">QFC20_005328</name>
</gene>
<reference evidence="1" key="1">
    <citation type="submission" date="2023-04" db="EMBL/GenBank/DDBJ databases">
        <title>Draft Genome sequencing of Naganishia species isolated from polar environments using Oxford Nanopore Technology.</title>
        <authorList>
            <person name="Leo P."/>
            <person name="Venkateswaran K."/>
        </authorList>
    </citation>
    <scope>NUCLEOTIDE SEQUENCE</scope>
    <source>
        <strain evidence="1">MNA-CCFEE 5262</strain>
    </source>
</reference>
<evidence type="ECO:0000313" key="1">
    <source>
        <dbReference type="EMBL" id="KAJ9100912.1"/>
    </source>
</evidence>
<sequence length="162" mass="17542">MTKEISIVSLAPFEKSHIQHTKVYMVIVNEDEYKKWKGGDKTIPIVQVVDGMLLFTSDTGVTGQWRTPSAGEVASDFDNYNPDGSVKEGVHDATKKAGDEEYEQEEGHKGKKAKKIADEVAIQIVLAAGKFQNTKAIGTGGFDMQTFKGSGLTTGNISTSGR</sequence>
<evidence type="ECO:0000313" key="2">
    <source>
        <dbReference type="Proteomes" id="UP001230649"/>
    </source>
</evidence>
<organism evidence="1 2">
    <name type="scientific">Naganishia adeliensis</name>
    <dbReference type="NCBI Taxonomy" id="92952"/>
    <lineage>
        <taxon>Eukaryota</taxon>
        <taxon>Fungi</taxon>
        <taxon>Dikarya</taxon>
        <taxon>Basidiomycota</taxon>
        <taxon>Agaricomycotina</taxon>
        <taxon>Tremellomycetes</taxon>
        <taxon>Filobasidiales</taxon>
        <taxon>Filobasidiaceae</taxon>
        <taxon>Naganishia</taxon>
    </lineage>
</organism>
<dbReference type="Proteomes" id="UP001230649">
    <property type="component" value="Unassembled WGS sequence"/>
</dbReference>
<accession>A0ACC2VNN0</accession>
<keyword evidence="2" id="KW-1185">Reference proteome</keyword>
<name>A0ACC2VNN0_9TREE</name>